<dbReference type="EMBL" id="DXEX01000116">
    <property type="protein sequence ID" value="HIX59076.1"/>
    <property type="molecule type" value="Genomic_DNA"/>
</dbReference>
<protein>
    <submittedName>
        <fullName evidence="10">Threonine/serine exporter family protein</fullName>
    </submittedName>
</protein>
<evidence type="ECO:0000256" key="3">
    <source>
        <dbReference type="ARBA" id="ARBA00022519"/>
    </source>
</evidence>
<evidence type="ECO:0000259" key="9">
    <source>
        <dbReference type="Pfam" id="PF12821"/>
    </source>
</evidence>
<evidence type="ECO:0000256" key="5">
    <source>
        <dbReference type="ARBA" id="ARBA00022989"/>
    </source>
</evidence>
<proteinExistence type="inferred from homology"/>
<evidence type="ECO:0000256" key="2">
    <source>
        <dbReference type="ARBA" id="ARBA00022475"/>
    </source>
</evidence>
<comment type="similarity">
    <text evidence="7">Belongs to the ThrE exporter (TC 2.A.79) family.</text>
</comment>
<accession>A0A9D1WH09</accession>
<dbReference type="InterPro" id="IPR050539">
    <property type="entry name" value="ThrE_Dicarb/AminoAcid_Exp"/>
</dbReference>
<dbReference type="PANTHER" id="PTHR34390:SF1">
    <property type="entry name" value="SUCCINATE TRANSPORTER SUBUNIT YJJB-RELATED"/>
    <property type="match status" value="1"/>
</dbReference>
<gene>
    <name evidence="10" type="ORF">IAA45_05090</name>
</gene>
<evidence type="ECO:0000256" key="7">
    <source>
        <dbReference type="ARBA" id="ARBA00034125"/>
    </source>
</evidence>
<dbReference type="GO" id="GO:0015744">
    <property type="term" value="P:succinate transport"/>
    <property type="evidence" value="ECO:0007669"/>
    <property type="project" value="TreeGrafter"/>
</dbReference>
<reference evidence="10" key="1">
    <citation type="journal article" date="2021" name="PeerJ">
        <title>Extensive microbial diversity within the chicken gut microbiome revealed by metagenomics and culture.</title>
        <authorList>
            <person name="Gilroy R."/>
            <person name="Ravi A."/>
            <person name="Getino M."/>
            <person name="Pursley I."/>
            <person name="Horton D.L."/>
            <person name="Alikhan N.F."/>
            <person name="Baker D."/>
            <person name="Gharbi K."/>
            <person name="Hall N."/>
            <person name="Watson M."/>
            <person name="Adriaenssens E.M."/>
            <person name="Foster-Nyarko E."/>
            <person name="Jarju S."/>
            <person name="Secka A."/>
            <person name="Antonio M."/>
            <person name="Oren A."/>
            <person name="Chaudhuri R.R."/>
            <person name="La Ragione R."/>
            <person name="Hildebrand F."/>
            <person name="Pallen M.J."/>
        </authorList>
    </citation>
    <scope>NUCLEOTIDE SEQUENCE</scope>
    <source>
        <strain evidence="10">ChiSjej1B19-8411</strain>
    </source>
</reference>
<comment type="caution">
    <text evidence="10">The sequence shown here is derived from an EMBL/GenBank/DDBJ whole genome shotgun (WGS) entry which is preliminary data.</text>
</comment>
<sequence length="145" mass="15592">MDLLIQAVMSFVAVVTLGMIFGVPRRFLIHSGAVGALGWVLYTALGKTAGGEMTSMFLAAFAVAMVSHLSARICKAPVTIFLIPGILPLVPGVGVYRIAYYMIQESNAVAGYYLMYTLQMAGMIAVAILIADTIFKIIGRLRFLP</sequence>
<evidence type="ECO:0000256" key="4">
    <source>
        <dbReference type="ARBA" id="ARBA00022692"/>
    </source>
</evidence>
<feature type="transmembrane region" description="Helical" evidence="8">
    <location>
        <begin position="112"/>
        <end position="135"/>
    </location>
</feature>
<feature type="transmembrane region" description="Helical" evidence="8">
    <location>
        <begin position="51"/>
        <end position="71"/>
    </location>
</feature>
<keyword evidence="3" id="KW-0997">Cell inner membrane</keyword>
<evidence type="ECO:0000256" key="6">
    <source>
        <dbReference type="ARBA" id="ARBA00023136"/>
    </source>
</evidence>
<organism evidence="10 11">
    <name type="scientific">Candidatus Blautia gallistercoris</name>
    <dbReference type="NCBI Taxonomy" id="2838490"/>
    <lineage>
        <taxon>Bacteria</taxon>
        <taxon>Bacillati</taxon>
        <taxon>Bacillota</taxon>
        <taxon>Clostridia</taxon>
        <taxon>Lachnospirales</taxon>
        <taxon>Lachnospiraceae</taxon>
        <taxon>Blautia</taxon>
    </lineage>
</organism>
<feature type="domain" description="Threonine/Serine exporter ThrE" evidence="9">
    <location>
        <begin position="6"/>
        <end position="134"/>
    </location>
</feature>
<keyword evidence="4 8" id="KW-0812">Transmembrane</keyword>
<feature type="transmembrane region" description="Helical" evidence="8">
    <location>
        <begin position="78"/>
        <end position="100"/>
    </location>
</feature>
<evidence type="ECO:0000256" key="1">
    <source>
        <dbReference type="ARBA" id="ARBA00004651"/>
    </source>
</evidence>
<comment type="subcellular location">
    <subcellularLocation>
        <location evidence="1">Cell membrane</location>
        <topology evidence="1">Multi-pass membrane protein</topology>
    </subcellularLocation>
</comment>
<keyword evidence="2" id="KW-1003">Cell membrane</keyword>
<dbReference type="Proteomes" id="UP000886817">
    <property type="component" value="Unassembled WGS sequence"/>
</dbReference>
<keyword evidence="6 8" id="KW-0472">Membrane</keyword>
<dbReference type="AlphaFoldDB" id="A0A9D1WH09"/>
<name>A0A9D1WH09_9FIRM</name>
<keyword evidence="5 8" id="KW-1133">Transmembrane helix</keyword>
<feature type="transmembrane region" description="Helical" evidence="8">
    <location>
        <begin position="6"/>
        <end position="23"/>
    </location>
</feature>
<dbReference type="Pfam" id="PF12821">
    <property type="entry name" value="ThrE_2"/>
    <property type="match status" value="1"/>
</dbReference>
<dbReference type="PANTHER" id="PTHR34390">
    <property type="entry name" value="UPF0442 PROTEIN YJJB-RELATED"/>
    <property type="match status" value="1"/>
</dbReference>
<evidence type="ECO:0000313" key="10">
    <source>
        <dbReference type="EMBL" id="HIX59076.1"/>
    </source>
</evidence>
<dbReference type="InterPro" id="IPR024528">
    <property type="entry name" value="ThrE_2"/>
</dbReference>
<dbReference type="GO" id="GO:0005886">
    <property type="term" value="C:plasma membrane"/>
    <property type="evidence" value="ECO:0007669"/>
    <property type="project" value="UniProtKB-SubCell"/>
</dbReference>
<evidence type="ECO:0000256" key="8">
    <source>
        <dbReference type="SAM" id="Phobius"/>
    </source>
</evidence>
<reference evidence="10" key="2">
    <citation type="submission" date="2021-04" db="EMBL/GenBank/DDBJ databases">
        <authorList>
            <person name="Gilroy R."/>
        </authorList>
    </citation>
    <scope>NUCLEOTIDE SEQUENCE</scope>
    <source>
        <strain evidence="10">ChiSjej1B19-8411</strain>
    </source>
</reference>
<evidence type="ECO:0000313" key="11">
    <source>
        <dbReference type="Proteomes" id="UP000886817"/>
    </source>
</evidence>